<dbReference type="Pfam" id="PF14424">
    <property type="entry name" value="Toxin-deaminase"/>
    <property type="match status" value="1"/>
</dbReference>
<name>A0ABQ0AUV9_9FIRM</name>
<protein>
    <recommendedName>
        <fullName evidence="2">Phage head morphogenesis domain-containing protein</fullName>
    </recommendedName>
</protein>
<evidence type="ECO:0000313" key="4">
    <source>
        <dbReference type="Proteomes" id="UP001600894"/>
    </source>
</evidence>
<dbReference type="InterPro" id="IPR006528">
    <property type="entry name" value="Phage_head_morphogenesis_dom"/>
</dbReference>
<comment type="caution">
    <text evidence="3">The sequence shown here is derived from an EMBL/GenBank/DDBJ whole genome shotgun (WGS) entry which is preliminary data.</text>
</comment>
<proteinExistence type="predicted"/>
<keyword evidence="1" id="KW-0175">Coiled coil</keyword>
<dbReference type="EMBL" id="BAABXL010000001">
    <property type="protein sequence ID" value="GAA6267824.1"/>
    <property type="molecule type" value="Genomic_DNA"/>
</dbReference>
<gene>
    <name evidence="3" type="ORF">F130042H8_08840</name>
</gene>
<dbReference type="RefSeq" id="WP_390469374.1">
    <property type="nucleotide sequence ID" value="NZ_BAABXL010000001.1"/>
</dbReference>
<dbReference type="Proteomes" id="UP001600894">
    <property type="component" value="Unassembled WGS sequence"/>
</dbReference>
<evidence type="ECO:0000259" key="2">
    <source>
        <dbReference type="Pfam" id="PF04233"/>
    </source>
</evidence>
<evidence type="ECO:0000313" key="3">
    <source>
        <dbReference type="EMBL" id="GAA6267824.1"/>
    </source>
</evidence>
<feature type="coiled-coil region" evidence="1">
    <location>
        <begin position="103"/>
        <end position="130"/>
    </location>
</feature>
<organism evidence="3 4">
    <name type="scientific">Enterocloster alcoholdehydrogenati</name>
    <dbReference type="NCBI Taxonomy" id="2547410"/>
    <lineage>
        <taxon>Bacteria</taxon>
        <taxon>Bacillati</taxon>
        <taxon>Bacillota</taxon>
        <taxon>Clostridia</taxon>
        <taxon>Lachnospirales</taxon>
        <taxon>Lachnospiraceae</taxon>
        <taxon>Enterocloster</taxon>
    </lineage>
</organism>
<accession>A0ABQ0AUV9</accession>
<keyword evidence="4" id="KW-1185">Reference proteome</keyword>
<feature type="domain" description="Phage head morphogenesis" evidence="2">
    <location>
        <begin position="197"/>
        <end position="302"/>
    </location>
</feature>
<sequence>MSSLKYWERRQAQRMFEYMQSAEDTADEISKLYQKASGYISHELDRIFERYKRKHHLTDAEAYGLLNTLRDKTSLDELKKALKAPGRGQTAADLLAELESPAYQARLERLQQLQNQIDLVMREVYNQEKARNTSHYVDLANEAYYKGIFDIQQRTGLGFSFSLVDPKVIDSVINSKWSGANYSDRIWNNTVSLARSLKQELLVSLVTGRTNRETADIIANKYAQGASMARRLVRTESCNLVNQMEMQAYEECGIETYIYVATLDLRTSAVCQGLDGKRFPVAEQQPGKNCPPMHPWCRSTTICNISAEELAKMQRRARDPVTGKNALVPAGMTYEEWYRKNVEGRAQVEYKEMAVKNHSADRKQYEKYKTALGEDVPKSLDSFQKMKYTDKKKWSALRHEYRIVNQYDTVSGSVPPKKIVELHEKNQRFRNDFRAGIGKKGNAATLEFNGRTYYSNSSIQSTTSRGYSKYKGNPADLILLKSKEERIFKTFPVKSESSPYGSWDRCIDSEAKLMEFLHDSNDERTTMAYLLSDFPMCDSCKNVLEQFKQHNSNIHLNVVERKRHGGN</sequence>
<evidence type="ECO:0000256" key="1">
    <source>
        <dbReference type="SAM" id="Coils"/>
    </source>
</evidence>
<dbReference type="InterPro" id="IPR032721">
    <property type="entry name" value="Toxin-deaminase"/>
</dbReference>
<reference evidence="3 4" key="1">
    <citation type="submission" date="2024-04" db="EMBL/GenBank/DDBJ databases">
        <title>Defined microbial consortia suppress multidrug-resistant proinflammatory Enterobacteriaceae via ecological control.</title>
        <authorList>
            <person name="Furuichi M."/>
            <person name="Kawaguchi T."/>
            <person name="Pust M."/>
            <person name="Yasuma K."/>
            <person name="Plichta D."/>
            <person name="Hasegawa N."/>
            <person name="Ohya T."/>
            <person name="Bhattarai S."/>
            <person name="Sasajima S."/>
            <person name="Aoto Y."/>
            <person name="Tuganbaev T."/>
            <person name="Yaginuma M."/>
            <person name="Ueda M."/>
            <person name="Okahashi N."/>
            <person name="Amafuji K."/>
            <person name="Kiridooshi Y."/>
            <person name="Sugita K."/>
            <person name="Strazar M."/>
            <person name="Skelly A."/>
            <person name="Suda W."/>
            <person name="Hattori M."/>
            <person name="Nakamoto N."/>
            <person name="Caballero S."/>
            <person name="Norman J."/>
            <person name="Olle B."/>
            <person name="Tanoue T."/>
            <person name="Arita M."/>
            <person name="Bucci V."/>
            <person name="Atarashi K."/>
            <person name="Xavier R."/>
            <person name="Honda K."/>
        </authorList>
    </citation>
    <scope>NUCLEOTIDE SEQUENCE [LARGE SCALE GENOMIC DNA]</scope>
    <source>
        <strain evidence="4">f13</strain>
    </source>
</reference>
<dbReference type="Pfam" id="PF04233">
    <property type="entry name" value="Phage_Mu_F"/>
    <property type="match status" value="1"/>
</dbReference>
<dbReference type="NCBIfam" id="TIGR01641">
    <property type="entry name" value="phageSPP1_gp7"/>
    <property type="match status" value="1"/>
</dbReference>